<dbReference type="Pfam" id="PF00753">
    <property type="entry name" value="Lactamase_B"/>
    <property type="match status" value="1"/>
</dbReference>
<dbReference type="PANTHER" id="PTHR42951:SF4">
    <property type="entry name" value="ACYL-COENZYME A THIOESTERASE MBLAC2"/>
    <property type="match status" value="1"/>
</dbReference>
<dbReference type="SMART" id="SM00849">
    <property type="entry name" value="Lactamase_B"/>
    <property type="match status" value="1"/>
</dbReference>
<proteinExistence type="predicted"/>
<dbReference type="CDD" id="cd16282">
    <property type="entry name" value="metallo-hydrolase-like_MBL-fold"/>
    <property type="match status" value="1"/>
</dbReference>
<dbReference type="AlphaFoldDB" id="A0A7C1FKL7"/>
<dbReference type="InterPro" id="IPR050855">
    <property type="entry name" value="NDM-1-like"/>
</dbReference>
<feature type="domain" description="Metallo-beta-lactamase" evidence="1">
    <location>
        <begin position="22"/>
        <end position="202"/>
    </location>
</feature>
<reference evidence="2" key="1">
    <citation type="journal article" date="2020" name="mSystems">
        <title>Genome- and Community-Level Interaction Insights into Carbon Utilization and Element Cycling Functions of Hydrothermarchaeota in Hydrothermal Sediment.</title>
        <authorList>
            <person name="Zhou Z."/>
            <person name="Liu Y."/>
            <person name="Xu W."/>
            <person name="Pan J."/>
            <person name="Luo Z.H."/>
            <person name="Li M."/>
        </authorList>
    </citation>
    <scope>NUCLEOTIDE SEQUENCE [LARGE SCALE GENOMIC DNA]</scope>
    <source>
        <strain evidence="2">SpSt-289</strain>
    </source>
</reference>
<dbReference type="InterPro" id="IPR001279">
    <property type="entry name" value="Metallo-B-lactamas"/>
</dbReference>
<gene>
    <name evidence="2" type="ORF">ENQ20_17355</name>
</gene>
<keyword evidence="2" id="KW-0378">Hydrolase</keyword>
<name>A0A7C1FKL7_9CHLR</name>
<sequence length="292" mass="33135">MNIIRTRVADDTWVFTSRMYLEVNAGLVVTPEGGVLIDTLPFPSETRQIIEFARRVCPQGIKYVINTISHADHVYGSYLFPEAELIAHETCLQMLKEYGVQALEEAKEHTPELRQVVIRFPKLVFSEGMIVRIGGKTIHLVHSPGPSPDICVVYVREDKVLFASDLMMPVPVIATPFSDIEAYKRSLLNLHDFNLECIVQGHGDILLRGEVTSSIDAAVRYLNEIQELVQRLMAEGATKHDLAAYDIEQFGHSRIPLGGLVQQFHLNNLHFLWEKARAEQRQKRQVEAVRHT</sequence>
<comment type="caution">
    <text evidence="2">The sequence shown here is derived from an EMBL/GenBank/DDBJ whole genome shotgun (WGS) entry which is preliminary data.</text>
</comment>
<organism evidence="2">
    <name type="scientific">Caldilinea aerophila</name>
    <dbReference type="NCBI Taxonomy" id="133453"/>
    <lineage>
        <taxon>Bacteria</taxon>
        <taxon>Bacillati</taxon>
        <taxon>Chloroflexota</taxon>
        <taxon>Caldilineae</taxon>
        <taxon>Caldilineales</taxon>
        <taxon>Caldilineaceae</taxon>
        <taxon>Caldilinea</taxon>
    </lineage>
</organism>
<dbReference type="GO" id="GO:0016787">
    <property type="term" value="F:hydrolase activity"/>
    <property type="evidence" value="ECO:0007669"/>
    <property type="project" value="UniProtKB-KW"/>
</dbReference>
<evidence type="ECO:0000259" key="1">
    <source>
        <dbReference type="SMART" id="SM00849"/>
    </source>
</evidence>
<dbReference type="PANTHER" id="PTHR42951">
    <property type="entry name" value="METALLO-BETA-LACTAMASE DOMAIN-CONTAINING"/>
    <property type="match status" value="1"/>
</dbReference>
<dbReference type="Gene3D" id="3.60.15.10">
    <property type="entry name" value="Ribonuclease Z/Hydroxyacylglutathione hydrolase-like"/>
    <property type="match status" value="1"/>
</dbReference>
<dbReference type="InterPro" id="IPR036866">
    <property type="entry name" value="RibonucZ/Hydroxyglut_hydro"/>
</dbReference>
<evidence type="ECO:0000313" key="2">
    <source>
        <dbReference type="EMBL" id="HDX33234.1"/>
    </source>
</evidence>
<accession>A0A7C1FKL7</accession>
<dbReference type="EMBL" id="DSMG01000179">
    <property type="protein sequence ID" value="HDX33234.1"/>
    <property type="molecule type" value="Genomic_DNA"/>
</dbReference>
<protein>
    <submittedName>
        <fullName evidence="2">MBL fold metallo-hydrolase</fullName>
    </submittedName>
</protein>
<dbReference type="SUPFAM" id="SSF56281">
    <property type="entry name" value="Metallo-hydrolase/oxidoreductase"/>
    <property type="match status" value="1"/>
</dbReference>